<name>A0A7J7EFG9_DICBM</name>
<gene>
    <name evidence="1" type="ORF">HPG69_016388</name>
</gene>
<protein>
    <submittedName>
        <fullName evidence="1">Uncharacterized protein</fullName>
    </submittedName>
</protein>
<dbReference type="GO" id="GO:0090314">
    <property type="term" value="P:positive regulation of protein targeting to membrane"/>
    <property type="evidence" value="ECO:0007669"/>
    <property type="project" value="TreeGrafter"/>
</dbReference>
<evidence type="ECO:0000313" key="1">
    <source>
        <dbReference type="EMBL" id="KAF5914437.1"/>
    </source>
</evidence>
<proteinExistence type="predicted"/>
<keyword evidence="2" id="KW-1185">Reference proteome</keyword>
<dbReference type="Proteomes" id="UP000551758">
    <property type="component" value="Unassembled WGS sequence"/>
</dbReference>
<accession>A0A7J7EFG9</accession>
<dbReference type="InterPro" id="IPR051244">
    <property type="entry name" value="TCAF"/>
</dbReference>
<dbReference type="PANTHER" id="PTHR15730:SF3">
    <property type="entry name" value="TRPM8 CHANNEL-ASSOCIATED FACTOR 3"/>
    <property type="match status" value="1"/>
</dbReference>
<dbReference type="AlphaFoldDB" id="A0A7J7EFG9"/>
<dbReference type="GO" id="GO:0044325">
    <property type="term" value="F:transmembrane transporter binding"/>
    <property type="evidence" value="ECO:0007669"/>
    <property type="project" value="TreeGrafter"/>
</dbReference>
<reference evidence="1 2" key="1">
    <citation type="journal article" date="2020" name="Mol. Biol. Evol.">
        <title>Interspecific Gene Flow and the Evolution of Specialization in Black and White Rhinoceros.</title>
        <authorList>
            <person name="Moodley Y."/>
            <person name="Westbury M.V."/>
            <person name="Russo I.M."/>
            <person name="Gopalakrishnan S."/>
            <person name="Rakotoarivelo A."/>
            <person name="Olsen R.A."/>
            <person name="Prost S."/>
            <person name="Tunstall T."/>
            <person name="Ryder O.A."/>
            <person name="Dalen L."/>
            <person name="Bruford M.W."/>
        </authorList>
    </citation>
    <scope>NUCLEOTIDE SEQUENCE [LARGE SCALE GENOMIC DNA]</scope>
    <source>
        <strain evidence="1">SBR-YM</strain>
        <tissue evidence="1">Skin</tissue>
    </source>
</reference>
<sequence length="144" mass="15586">MKDCAYMFQIPYKGIPIYESMHKTVLEMIQQKGLPLVCKENPITRGSHQAIPISLARDLAKSGSDCSLLLHDQILSFLRPTESPITIEISAGGLHYLIVPTGYKLGSVPVTISGAVSAPYFKLGEWGIQIQVGSQNRGKSGGGE</sequence>
<dbReference type="PANTHER" id="PTHR15730">
    <property type="entry name" value="EXPERIMENTAL AUTOIMMUNE PROSTATITIS ANTIGEN 2-RELATED"/>
    <property type="match status" value="1"/>
</dbReference>
<dbReference type="EMBL" id="JACDTQ010003235">
    <property type="protein sequence ID" value="KAF5914437.1"/>
    <property type="molecule type" value="Genomic_DNA"/>
</dbReference>
<comment type="caution">
    <text evidence="1">The sequence shown here is derived from an EMBL/GenBank/DDBJ whole genome shotgun (WGS) entry which is preliminary data.</text>
</comment>
<organism evidence="1 2">
    <name type="scientific">Diceros bicornis minor</name>
    <name type="common">South-central black rhinoceros</name>
    <dbReference type="NCBI Taxonomy" id="77932"/>
    <lineage>
        <taxon>Eukaryota</taxon>
        <taxon>Metazoa</taxon>
        <taxon>Chordata</taxon>
        <taxon>Craniata</taxon>
        <taxon>Vertebrata</taxon>
        <taxon>Euteleostomi</taxon>
        <taxon>Mammalia</taxon>
        <taxon>Eutheria</taxon>
        <taxon>Laurasiatheria</taxon>
        <taxon>Perissodactyla</taxon>
        <taxon>Rhinocerotidae</taxon>
        <taxon>Diceros</taxon>
    </lineage>
</organism>
<evidence type="ECO:0000313" key="2">
    <source>
        <dbReference type="Proteomes" id="UP000551758"/>
    </source>
</evidence>
<dbReference type="GO" id="GO:0005886">
    <property type="term" value="C:plasma membrane"/>
    <property type="evidence" value="ECO:0007669"/>
    <property type="project" value="TreeGrafter"/>
</dbReference>